<evidence type="ECO:0000313" key="11">
    <source>
        <dbReference type="Proteomes" id="UP000800041"/>
    </source>
</evidence>
<keyword evidence="3" id="KW-0645">Protease</keyword>
<feature type="region of interest" description="Disordered" evidence="8">
    <location>
        <begin position="801"/>
        <end position="827"/>
    </location>
</feature>
<evidence type="ECO:0000256" key="5">
    <source>
        <dbReference type="ARBA" id="ARBA00022801"/>
    </source>
</evidence>
<evidence type="ECO:0000256" key="7">
    <source>
        <dbReference type="SAM" id="Coils"/>
    </source>
</evidence>
<dbReference type="EC" id="3.4.19.12" evidence="2"/>
<evidence type="ECO:0000256" key="8">
    <source>
        <dbReference type="SAM" id="MobiDB-lite"/>
    </source>
</evidence>
<keyword evidence="5" id="KW-0378">Hydrolase</keyword>
<dbReference type="PANTHER" id="PTHR43982">
    <property type="entry name" value="UBIQUITIN CARBOXYL-TERMINAL HYDROLASE"/>
    <property type="match status" value="1"/>
</dbReference>
<dbReference type="InterPro" id="IPR018200">
    <property type="entry name" value="USP_CS"/>
</dbReference>
<dbReference type="Pfam" id="PF13446">
    <property type="entry name" value="RPT"/>
    <property type="match status" value="3"/>
</dbReference>
<feature type="compositionally biased region" description="Basic and acidic residues" evidence="8">
    <location>
        <begin position="736"/>
        <end position="752"/>
    </location>
</feature>
<reference evidence="10" key="1">
    <citation type="journal article" date="2020" name="Stud. Mycol.">
        <title>101 Dothideomycetes genomes: a test case for predicting lifestyles and emergence of pathogens.</title>
        <authorList>
            <person name="Haridas S."/>
            <person name="Albert R."/>
            <person name="Binder M."/>
            <person name="Bloem J."/>
            <person name="Labutti K."/>
            <person name="Salamov A."/>
            <person name="Andreopoulos B."/>
            <person name="Baker S."/>
            <person name="Barry K."/>
            <person name="Bills G."/>
            <person name="Bluhm B."/>
            <person name="Cannon C."/>
            <person name="Castanera R."/>
            <person name="Culley D."/>
            <person name="Daum C."/>
            <person name="Ezra D."/>
            <person name="Gonzalez J."/>
            <person name="Henrissat B."/>
            <person name="Kuo A."/>
            <person name="Liang C."/>
            <person name="Lipzen A."/>
            <person name="Lutzoni F."/>
            <person name="Magnuson J."/>
            <person name="Mondo S."/>
            <person name="Nolan M."/>
            <person name="Ohm R."/>
            <person name="Pangilinan J."/>
            <person name="Park H.-J."/>
            <person name="Ramirez L."/>
            <person name="Alfaro M."/>
            <person name="Sun H."/>
            <person name="Tritt A."/>
            <person name="Yoshinaga Y."/>
            <person name="Zwiers L.-H."/>
            <person name="Turgeon B."/>
            <person name="Goodwin S."/>
            <person name="Spatafora J."/>
            <person name="Crous P."/>
            <person name="Grigoriev I."/>
        </authorList>
    </citation>
    <scope>NUCLEOTIDE SEQUENCE</scope>
    <source>
        <strain evidence="10">CBS 113979</strain>
    </source>
</reference>
<evidence type="ECO:0000256" key="1">
    <source>
        <dbReference type="ARBA" id="ARBA00000707"/>
    </source>
</evidence>
<dbReference type="CDD" id="cd02666">
    <property type="entry name" value="Peptidase_C19J"/>
    <property type="match status" value="1"/>
</dbReference>
<keyword evidence="7" id="KW-0175">Coiled coil</keyword>
<keyword evidence="11" id="KW-1185">Reference proteome</keyword>
<dbReference type="InterPro" id="IPR001394">
    <property type="entry name" value="Peptidase_C19_UCH"/>
</dbReference>
<keyword evidence="4" id="KW-0833">Ubl conjugation pathway</keyword>
<feature type="region of interest" description="Disordered" evidence="8">
    <location>
        <begin position="706"/>
        <end position="787"/>
    </location>
</feature>
<name>A0A6G1H3H2_9PEZI</name>
<evidence type="ECO:0000256" key="3">
    <source>
        <dbReference type="ARBA" id="ARBA00022670"/>
    </source>
</evidence>
<dbReference type="InterPro" id="IPR025305">
    <property type="entry name" value="UCH_repeat_domain"/>
</dbReference>
<dbReference type="PROSITE" id="PS50235">
    <property type="entry name" value="USP_3"/>
    <property type="match status" value="1"/>
</dbReference>
<dbReference type="GO" id="GO:0004843">
    <property type="term" value="F:cysteine-type deubiquitinase activity"/>
    <property type="evidence" value="ECO:0007669"/>
    <property type="project" value="UniProtKB-EC"/>
</dbReference>
<feature type="non-terminal residue" evidence="10">
    <location>
        <position position="1173"/>
    </location>
</feature>
<dbReference type="OrthoDB" id="2420415at2759"/>
<dbReference type="PROSITE" id="PS00973">
    <property type="entry name" value="USP_2"/>
    <property type="match status" value="1"/>
</dbReference>
<feature type="compositionally biased region" description="Basic and acidic residues" evidence="8">
    <location>
        <begin position="817"/>
        <end position="827"/>
    </location>
</feature>
<comment type="catalytic activity">
    <reaction evidence="1">
        <text>Thiol-dependent hydrolysis of ester, thioester, amide, peptide and isopeptide bonds formed by the C-terminal Gly of ubiquitin (a 76-residue protein attached to proteins as an intracellular targeting signal).</text>
        <dbReference type="EC" id="3.4.19.12"/>
    </reaction>
</comment>
<protein>
    <recommendedName>
        <fullName evidence="2">ubiquitinyl hydrolase 1</fullName>
        <ecNumber evidence="2">3.4.19.12</ecNumber>
    </recommendedName>
</protein>
<evidence type="ECO:0000259" key="9">
    <source>
        <dbReference type="PROSITE" id="PS50235"/>
    </source>
</evidence>
<evidence type="ECO:0000313" key="10">
    <source>
        <dbReference type="EMBL" id="KAF1987602.1"/>
    </source>
</evidence>
<keyword evidence="6" id="KW-0788">Thiol protease</keyword>
<dbReference type="GO" id="GO:0016579">
    <property type="term" value="P:protein deubiquitination"/>
    <property type="evidence" value="ECO:0007669"/>
    <property type="project" value="InterPro"/>
</dbReference>
<dbReference type="AlphaFoldDB" id="A0A6G1H3H2"/>
<dbReference type="Pfam" id="PF00443">
    <property type="entry name" value="UCH"/>
    <property type="match status" value="1"/>
</dbReference>
<feature type="domain" description="USP" evidence="9">
    <location>
        <begin position="608"/>
        <end position="1161"/>
    </location>
</feature>
<dbReference type="InterPro" id="IPR028889">
    <property type="entry name" value="USP"/>
</dbReference>
<dbReference type="PROSITE" id="PS00972">
    <property type="entry name" value="USP_1"/>
    <property type="match status" value="1"/>
</dbReference>
<evidence type="ECO:0000256" key="4">
    <source>
        <dbReference type="ARBA" id="ARBA00022786"/>
    </source>
</evidence>
<dbReference type="InterPro" id="IPR044635">
    <property type="entry name" value="UBP14-like"/>
</dbReference>
<organism evidence="10 11">
    <name type="scientific">Aulographum hederae CBS 113979</name>
    <dbReference type="NCBI Taxonomy" id="1176131"/>
    <lineage>
        <taxon>Eukaryota</taxon>
        <taxon>Fungi</taxon>
        <taxon>Dikarya</taxon>
        <taxon>Ascomycota</taxon>
        <taxon>Pezizomycotina</taxon>
        <taxon>Dothideomycetes</taxon>
        <taxon>Pleosporomycetidae</taxon>
        <taxon>Aulographales</taxon>
        <taxon>Aulographaceae</taxon>
    </lineage>
</organism>
<dbReference type="GO" id="GO:0070628">
    <property type="term" value="F:proteasome binding"/>
    <property type="evidence" value="ECO:0007669"/>
    <property type="project" value="TreeGrafter"/>
</dbReference>
<dbReference type="GO" id="GO:0061136">
    <property type="term" value="P:regulation of proteasomal protein catabolic process"/>
    <property type="evidence" value="ECO:0007669"/>
    <property type="project" value="TreeGrafter"/>
</dbReference>
<sequence length="1173" mass="131795">MSSRPGKTAPRLLQDFLLYDPGNAENTGQWDILRDAPRWAEAGGTLVPEGSCRHVYIINTSQTKEPPKDSRPDSESLYFASAVCQECRCHVNLVMDYRHDPHKTSPCVNEGNPLHHFVYDDDASKQDAGRREVLSKRGVLHVFKCTAMACPGVLSIIHSPPRVTPEYVTRLTNIDILKSRLQHAQIIEPERCNDLVALPPYEILHVLQAYLQDGLDSPAGSGKTVPAKNKKFLVALGEDCDDMLRSLSFTRTEGGWTIPELALTEASTPDNRSYVEEFFIELQILLSKYPLATTGNLRHFRFNPVLAFPFFERCLAAQNYDKLPLTRRSEASKTEIPEYAVLGALGNFSDSLIIFAYDRQAQCDPMRTSYYFDALSAIANSRTSEDLNMKVALLQSEGHVSQKDLQNAYRDLGAEPVYSDDHILGIFKSMYSDVSPSRQAELRQSLSIIAQSRRSTSLQSAAAQAVETVEQAYEYLGASHEVGDEWISNLFNVKSQDDPASSSTARKALELIADHRNSDALRSVLATGEFQPEMDFEAACTKLGVDPATVPDPLTLHAAVLAFSDDNPWQKEQYELAYARILKGPGDAGNKSQEEEPARAYPVGDWPVGLENIGNTCYLNSLLQYYFSVKPLRELVIQFDEHKVDATLENIRSRKVGGRNVSLKEVKRGQDLAEELRSLFTEMITVASYQVRPTERLAVLALPPPTRRSSSISVAPNRGIGSLNGQPLLGPALPPHLEKDEEQDTSKPDSPKQDIYMQEALNANGNKDGRRSSEITLLLPPTPPNADVSMGGDAVLEMAEIKPEQPSRAPPVPPRPTAKERDTNTKKSVKEDIEFTARQHDVTEAHESVIFQLQCALKSKDATDNGGQTDFLRELFYGTWVYTQGTDNKNDKVEAFLDIKIFAKPTTQHIYTALDVPFELEQTMLDGKRIKRFCTIRKIPPILQIFINRAVYNTETSSQVKNEGLVELDETIYMDRYMESGNPDLLEMRKQSWAWKAELAKREEVLARLLESKGDSEPLPRRLNIIAEFLESVASDEARETLVDVDRSVPEELPGMLRNQARGIQKEIDEIQIRISELQSLLENQFRDLKSHPYALHAVFKHIGGTGGGHYKVYIKDHENNMWRLYNDNRVTEVQDTKEILQQEQTAFTPATAYYVIYVDANKILELTEPLKR</sequence>
<feature type="coiled-coil region" evidence="7">
    <location>
        <begin position="1061"/>
        <end position="1088"/>
    </location>
</feature>
<dbReference type="GO" id="GO:0043161">
    <property type="term" value="P:proteasome-mediated ubiquitin-dependent protein catabolic process"/>
    <property type="evidence" value="ECO:0007669"/>
    <property type="project" value="InterPro"/>
</dbReference>
<evidence type="ECO:0000256" key="6">
    <source>
        <dbReference type="ARBA" id="ARBA00022807"/>
    </source>
</evidence>
<proteinExistence type="predicted"/>
<dbReference type="Gene3D" id="3.90.70.10">
    <property type="entry name" value="Cysteine proteinases"/>
    <property type="match status" value="2"/>
</dbReference>
<dbReference type="EMBL" id="ML977151">
    <property type="protein sequence ID" value="KAF1987602.1"/>
    <property type="molecule type" value="Genomic_DNA"/>
</dbReference>
<dbReference type="SUPFAM" id="SSF54001">
    <property type="entry name" value="Cysteine proteinases"/>
    <property type="match status" value="1"/>
</dbReference>
<evidence type="ECO:0000256" key="2">
    <source>
        <dbReference type="ARBA" id="ARBA00012759"/>
    </source>
</evidence>
<dbReference type="PANTHER" id="PTHR43982:SF6">
    <property type="entry name" value="UBIQUITIN CARBOXYL-TERMINAL HYDROLASE 2-RELATED"/>
    <property type="match status" value="1"/>
</dbReference>
<accession>A0A6G1H3H2</accession>
<dbReference type="InterPro" id="IPR038765">
    <property type="entry name" value="Papain-like_cys_pep_sf"/>
</dbReference>
<dbReference type="Proteomes" id="UP000800041">
    <property type="component" value="Unassembled WGS sequence"/>
</dbReference>
<gene>
    <name evidence="10" type="ORF">K402DRAFT_353039</name>
</gene>